<dbReference type="Proteomes" id="UP000037185">
    <property type="component" value="Unassembled WGS sequence"/>
</dbReference>
<proteinExistence type="predicted"/>
<gene>
    <name evidence="1" type="ORF">ADZ36_05000</name>
</gene>
<evidence type="ECO:0000313" key="1">
    <source>
        <dbReference type="EMBL" id="KNE83445.1"/>
    </source>
</evidence>
<name>A0ACC4WG07_STRFR</name>
<comment type="caution">
    <text evidence="1">The sequence shown here is derived from an EMBL/GenBank/DDBJ whole genome shotgun (WGS) entry which is preliminary data.</text>
</comment>
<evidence type="ECO:0000313" key="2">
    <source>
        <dbReference type="Proteomes" id="UP000037185"/>
    </source>
</evidence>
<reference evidence="1" key="1">
    <citation type="submission" date="2015-07" db="EMBL/GenBank/DDBJ databases">
        <title>Draft genome sequence of Streptomyces fradiae, a resistant strain to nitron-oligomycin.</title>
        <authorList>
            <person name="Vatlin A.A."/>
            <person name="Bekker O.B."/>
            <person name="Danilenko V.N."/>
        </authorList>
    </citation>
    <scope>NUCLEOTIDE SEQUENCE</scope>
    <source>
        <strain evidence="1">Olg1-1</strain>
    </source>
</reference>
<accession>A0ACC4WG07</accession>
<sequence>MRRMRPRGKERESAQTAGSASAPPGKRTTKVRNRLVVSVAVVAAAVAGAGAPAVIAASSDLNDSQRLVTLSELNAQAVVLAHSLADERDTMTRFVAAGRAAGSGSATGISEKRRASVDRRLEEIRENAPGALDRRLAELPDIRQSALTGSGPASETFARYTQLVQALHGVSADLARRIPPRAADGPADALSGLGRAVEQAAATRTLLLGALAAGGEGELTATAQRTRVQELAAVADFRQTAPAAAKDSYDGTVNGDEADRAERYLKVLTDQPQLSPAELALNQKRVDAALSGRIDLMRAAESALTTEESARLAALRDDDVRSLELAVGLLALCVLVAVGSGMSAARSMTRPLAVLRLGARRVAADPVGEEPVKFTGRNDEYAEAVAAVNELRAKAEGFHRELEKLRAERGGLIRERQKLADKRDELARQKSDLAERLTGLQDRVHSSFVNLSLRTLGLVERQLGLIEGLEERANEPEHLDALYKLDHLATRMRRHSENLLVLSGAEHTTTHSASVPLLDVLRASVSEIERYERVRIQSLPPHARVAGFAADALSHLVAELLENAAAFSPPEDDVELSGWQLENGEVMLSVEDRGIGMTEERLAEVNARLADPDGEAAGADEDALGLGLYVVARLAARHGIRVELRDQAQGGVTAVVVLPTSLLPTRPEPSHVPSGEARATGVSLPGSVAEANSNALPHRRGGSLPRRGDAAEPGAGAAAADTGTAGGAADGTADAAGAAAGTSTHPDAAEPAGSSPAEVPFAAAESAGPAPAAPAGAPTASSALQSEPVAAPDSGATPLAGLAADRSGAPDPAPAPDPAATGTGEAVRTPAGGPAPDRAPAEGSGAEPAPGSVPADTDTPGAGTPDDLGAHAGLARSAEHDPLVAAAEEALRAAEAEAGSPGGSLAGTSEGTLTAPHGTAADTPGGTPAPGTAPATPEPTATPATDAGDSPAADDDPYGIRRTGSGEEQHARASDDAEFAGIDEPTQSFRLPPPLPRPDTGPAGAPHTPDGTHTTGTEPGPAGPDEAAPGSATPGSATPGAPESQAAAPAPGTGRPAAPAKRLTDKGLPKRTPKTVAAQTGPVRARARGVDAEALRRKLGGFQQGSQHGRRDADAEIAEKTGEHRTGAPDDGGTVEEARG</sequence>
<dbReference type="EMBL" id="LGSP01000006">
    <property type="protein sequence ID" value="KNE83445.1"/>
    <property type="molecule type" value="Genomic_DNA"/>
</dbReference>
<protein>
    <submittedName>
        <fullName evidence="1">Uncharacterized protein</fullName>
    </submittedName>
</protein>
<keyword evidence="2" id="KW-1185">Reference proteome</keyword>
<organism evidence="1 2">
    <name type="scientific">Streptomyces fradiae</name>
    <name type="common">Streptomyces roseoflavus</name>
    <dbReference type="NCBI Taxonomy" id="1906"/>
    <lineage>
        <taxon>Bacteria</taxon>
        <taxon>Bacillati</taxon>
        <taxon>Actinomycetota</taxon>
        <taxon>Actinomycetes</taxon>
        <taxon>Kitasatosporales</taxon>
        <taxon>Streptomycetaceae</taxon>
        <taxon>Streptomyces</taxon>
    </lineage>
</organism>